<feature type="chain" id="PRO_5022134719" description="DUF4412 domain-containing protein" evidence="1">
    <location>
        <begin position="21"/>
        <end position="217"/>
    </location>
</feature>
<dbReference type="OrthoDB" id="190667at2"/>
<keyword evidence="1" id="KW-0732">Signal</keyword>
<evidence type="ECO:0000256" key="1">
    <source>
        <dbReference type="SAM" id="SignalP"/>
    </source>
</evidence>
<accession>A0A512M7S4</accession>
<dbReference type="RefSeq" id="WP_146850362.1">
    <property type="nucleotide sequence ID" value="NZ_BKAG01000012.1"/>
</dbReference>
<proteinExistence type="predicted"/>
<dbReference type="EMBL" id="BKAG01000012">
    <property type="protein sequence ID" value="GEP42773.1"/>
    <property type="molecule type" value="Genomic_DNA"/>
</dbReference>
<name>A0A512M7S4_9BACT</name>
<comment type="caution">
    <text evidence="3">The sequence shown here is derived from an EMBL/GenBank/DDBJ whole genome shotgun (WGS) entry which is preliminary data.</text>
</comment>
<dbReference type="InterPro" id="IPR025524">
    <property type="entry name" value="DUF4412"/>
</dbReference>
<keyword evidence="4" id="KW-1185">Reference proteome</keyword>
<feature type="domain" description="DUF4412" evidence="2">
    <location>
        <begin position="28"/>
        <end position="206"/>
    </location>
</feature>
<sequence>MKKLLLIPALALLSFQAALADWVVVQKVVTDGAESTMTLKAKGDKSRMDIGDKMSLMLDTASGDTSMFMHEQKMMMKISPESLKAMMAMAAQSLGGEPAAKPVATDKTEKVGENECTIYTWSGKIGNGKFWVAKDFPDAKALNELQDKMMKAIGNPMASIVPQNSDFPGMVVKSEMEVMGKKSVSELVSAKQEPVTDDTFKAPEGYQEMKMPALPGK</sequence>
<feature type="signal peptide" evidence="1">
    <location>
        <begin position="1"/>
        <end position="20"/>
    </location>
</feature>
<evidence type="ECO:0000313" key="3">
    <source>
        <dbReference type="EMBL" id="GEP42773.1"/>
    </source>
</evidence>
<protein>
    <recommendedName>
        <fullName evidence="2">DUF4412 domain-containing protein</fullName>
    </recommendedName>
</protein>
<dbReference type="Proteomes" id="UP000321577">
    <property type="component" value="Unassembled WGS sequence"/>
</dbReference>
<gene>
    <name evidence="3" type="ORF">BGE01nite_20640</name>
</gene>
<evidence type="ECO:0000313" key="4">
    <source>
        <dbReference type="Proteomes" id="UP000321577"/>
    </source>
</evidence>
<organism evidence="3 4">
    <name type="scientific">Brevifollis gellanilyticus</name>
    <dbReference type="NCBI Taxonomy" id="748831"/>
    <lineage>
        <taxon>Bacteria</taxon>
        <taxon>Pseudomonadati</taxon>
        <taxon>Verrucomicrobiota</taxon>
        <taxon>Verrucomicrobiia</taxon>
        <taxon>Verrucomicrobiales</taxon>
        <taxon>Verrucomicrobiaceae</taxon>
    </lineage>
</organism>
<dbReference type="AlphaFoldDB" id="A0A512M7S4"/>
<evidence type="ECO:0000259" key="2">
    <source>
        <dbReference type="Pfam" id="PF14371"/>
    </source>
</evidence>
<reference evidence="3 4" key="1">
    <citation type="submission" date="2019-07" db="EMBL/GenBank/DDBJ databases">
        <title>Whole genome shotgun sequence of Brevifollis gellanilyticus NBRC 108608.</title>
        <authorList>
            <person name="Hosoyama A."/>
            <person name="Uohara A."/>
            <person name="Ohji S."/>
            <person name="Ichikawa N."/>
        </authorList>
    </citation>
    <scope>NUCLEOTIDE SEQUENCE [LARGE SCALE GENOMIC DNA]</scope>
    <source>
        <strain evidence="3 4">NBRC 108608</strain>
    </source>
</reference>
<dbReference type="Pfam" id="PF14371">
    <property type="entry name" value="DUF4412"/>
    <property type="match status" value="1"/>
</dbReference>